<dbReference type="InterPro" id="IPR039421">
    <property type="entry name" value="Type_1_exporter"/>
</dbReference>
<evidence type="ECO:0000256" key="3">
    <source>
        <dbReference type="ARBA" id="ARBA00022741"/>
    </source>
</evidence>
<evidence type="ECO:0000313" key="10">
    <source>
        <dbReference type="Proteomes" id="UP000314251"/>
    </source>
</evidence>
<comment type="subcellular location">
    <subcellularLocation>
        <location evidence="1">Cell membrane</location>
        <topology evidence="1">Multi-pass membrane protein</topology>
    </subcellularLocation>
</comment>
<dbReference type="InterPro" id="IPR036640">
    <property type="entry name" value="ABC1_TM_sf"/>
</dbReference>
<dbReference type="PROSITE" id="PS50893">
    <property type="entry name" value="ABC_TRANSPORTER_2"/>
    <property type="match status" value="1"/>
</dbReference>
<dbReference type="AlphaFoldDB" id="A0A5N6A2Y8"/>
<dbReference type="GO" id="GO:0034040">
    <property type="term" value="F:ATPase-coupled lipid transmembrane transporter activity"/>
    <property type="evidence" value="ECO:0007669"/>
    <property type="project" value="TreeGrafter"/>
</dbReference>
<dbReference type="GO" id="GO:0005524">
    <property type="term" value="F:ATP binding"/>
    <property type="evidence" value="ECO:0007669"/>
    <property type="project" value="UniProtKB-KW"/>
</dbReference>
<evidence type="ECO:0000256" key="7">
    <source>
        <dbReference type="SAM" id="Phobius"/>
    </source>
</evidence>
<evidence type="ECO:0000256" key="2">
    <source>
        <dbReference type="ARBA" id="ARBA00022692"/>
    </source>
</evidence>
<dbReference type="PANTHER" id="PTHR24221">
    <property type="entry name" value="ATP-BINDING CASSETTE SUB-FAMILY B"/>
    <property type="match status" value="1"/>
</dbReference>
<keyword evidence="5 7" id="KW-1133">Transmembrane helix</keyword>
<dbReference type="InterPro" id="IPR003593">
    <property type="entry name" value="AAA+_ATPase"/>
</dbReference>
<dbReference type="Pfam" id="PF00005">
    <property type="entry name" value="ABC_tran"/>
    <property type="match status" value="1"/>
</dbReference>
<comment type="caution">
    <text evidence="9">The sequence shown here is derived from an EMBL/GenBank/DDBJ whole genome shotgun (WGS) entry which is preliminary data.</text>
</comment>
<keyword evidence="10" id="KW-1185">Reference proteome</keyword>
<evidence type="ECO:0000256" key="6">
    <source>
        <dbReference type="ARBA" id="ARBA00023136"/>
    </source>
</evidence>
<gene>
    <name evidence="9" type="ORF">FH607_023600</name>
</gene>
<dbReference type="PANTHER" id="PTHR24221:SF654">
    <property type="entry name" value="ATP-BINDING CASSETTE SUB-FAMILY B MEMBER 6"/>
    <property type="match status" value="1"/>
</dbReference>
<evidence type="ECO:0000256" key="5">
    <source>
        <dbReference type="ARBA" id="ARBA00022989"/>
    </source>
</evidence>
<accession>A0A5N6A2Y8</accession>
<evidence type="ECO:0000313" key="9">
    <source>
        <dbReference type="EMBL" id="KAB8161718.1"/>
    </source>
</evidence>
<dbReference type="GO" id="GO:0016887">
    <property type="term" value="F:ATP hydrolysis activity"/>
    <property type="evidence" value="ECO:0007669"/>
    <property type="project" value="InterPro"/>
</dbReference>
<reference evidence="9" key="1">
    <citation type="submission" date="2019-10" db="EMBL/GenBank/DDBJ databases">
        <title>Nonomuraea sp. nov., isolated from Phyllanthus amarus.</title>
        <authorList>
            <person name="Klykleung N."/>
            <person name="Tanasupawat S."/>
        </authorList>
    </citation>
    <scope>NUCLEOTIDE SEQUENCE [LARGE SCALE GENOMIC DNA]</scope>
    <source>
        <strain evidence="9">3MP-10</strain>
    </source>
</reference>
<evidence type="ECO:0000259" key="8">
    <source>
        <dbReference type="PROSITE" id="PS50893"/>
    </source>
</evidence>
<protein>
    <submittedName>
        <fullName evidence="9">ATP-binding cassette domain-containing protein</fullName>
    </submittedName>
</protein>
<keyword evidence="4 9" id="KW-0067">ATP-binding</keyword>
<feature type="transmembrane region" description="Helical" evidence="7">
    <location>
        <begin position="223"/>
        <end position="246"/>
    </location>
</feature>
<dbReference type="EMBL" id="VDLY02000017">
    <property type="protein sequence ID" value="KAB8161718.1"/>
    <property type="molecule type" value="Genomic_DNA"/>
</dbReference>
<evidence type="ECO:0000256" key="4">
    <source>
        <dbReference type="ARBA" id="ARBA00022840"/>
    </source>
</evidence>
<keyword evidence="6 7" id="KW-0472">Membrane</keyword>
<proteinExistence type="predicted"/>
<dbReference type="Gene3D" id="3.40.50.300">
    <property type="entry name" value="P-loop containing nucleotide triphosphate hydrolases"/>
    <property type="match status" value="1"/>
</dbReference>
<feature type="domain" description="ABC transporter" evidence="8">
    <location>
        <begin position="319"/>
        <end position="568"/>
    </location>
</feature>
<organism evidence="9 10">
    <name type="scientific">Streptomyces mimosae</name>
    <dbReference type="NCBI Taxonomy" id="2586635"/>
    <lineage>
        <taxon>Bacteria</taxon>
        <taxon>Bacillati</taxon>
        <taxon>Actinomycetota</taxon>
        <taxon>Actinomycetes</taxon>
        <taxon>Kitasatosporales</taxon>
        <taxon>Streptomycetaceae</taxon>
        <taxon>Streptomyces</taxon>
    </lineage>
</organism>
<dbReference type="SMART" id="SM00382">
    <property type="entry name" value="AAA"/>
    <property type="match status" value="1"/>
</dbReference>
<dbReference type="GO" id="GO:0005886">
    <property type="term" value="C:plasma membrane"/>
    <property type="evidence" value="ECO:0007669"/>
    <property type="project" value="UniProtKB-SubCell"/>
</dbReference>
<dbReference type="PROSITE" id="PS00211">
    <property type="entry name" value="ABC_TRANSPORTER_1"/>
    <property type="match status" value="1"/>
</dbReference>
<dbReference type="InterPro" id="IPR003439">
    <property type="entry name" value="ABC_transporter-like_ATP-bd"/>
</dbReference>
<feature type="transmembrane region" description="Helical" evidence="7">
    <location>
        <begin position="124"/>
        <end position="151"/>
    </location>
</feature>
<keyword evidence="3" id="KW-0547">Nucleotide-binding</keyword>
<dbReference type="OrthoDB" id="9806127at2"/>
<evidence type="ECO:0000256" key="1">
    <source>
        <dbReference type="ARBA" id="ARBA00004651"/>
    </source>
</evidence>
<dbReference type="InterPro" id="IPR017871">
    <property type="entry name" value="ABC_transporter-like_CS"/>
</dbReference>
<sequence length="575" mass="61113">MVALLTMVLAGLLPAAGYLIAAGLIDAVARGTGYVSWVVAAAITAFLTASVPAVKDAVVSVLAREVELEFRDNLLTAMSSRLTVAQLEQPRVQDLAASSKGLLTEDRSPGATVRGYGYFVPNKLAGLLLVGILCSFEWWLGVGVLLCALVIRRITLILWFRTFEVLHGDVEGIRRADYVRNLALERDTAREIHLFGLADWVVTRHATQWFGAMREVWKRRSVVGLQMVAVAGSVFVVGCLAALVIARGLVDGRIGAGDAIALGGALTSLIYLGGLQPEADLPIRYGFESVRAVQDIEALAEATPPVVRETHSAEQPAAMAVRNVAFAYVPERPVLRDVSFEIGHGETIAFVGENGAGKTTLMKLVAGLLEPTSGSVTVGAPSAAEAAGSQAPPPVSAVFQDFGRYDLTLRENVCLGRDAASSGGADAAAERARLAAVASAAGLTSLVERLPNGWDTVLSADHPGGVDVSGGQWQRIALARALYGVELGSALLVLDEPTAALDVRAELEFFDELMSATVGVTKILVSHRFSTVRRADRIHVLEYGRIVESGSHGELMGLRGRYAEMYDLQASRYVS</sequence>
<keyword evidence="2 7" id="KW-0812">Transmembrane</keyword>
<name>A0A5N6A2Y8_9ACTN</name>
<dbReference type="Gene3D" id="1.20.1560.10">
    <property type="entry name" value="ABC transporter type 1, transmembrane domain"/>
    <property type="match status" value="1"/>
</dbReference>
<dbReference type="Proteomes" id="UP000314251">
    <property type="component" value="Unassembled WGS sequence"/>
</dbReference>
<feature type="transmembrane region" description="Helical" evidence="7">
    <location>
        <begin position="31"/>
        <end position="54"/>
    </location>
</feature>
<dbReference type="SUPFAM" id="SSF52540">
    <property type="entry name" value="P-loop containing nucleoside triphosphate hydrolases"/>
    <property type="match status" value="1"/>
</dbReference>
<dbReference type="InterPro" id="IPR027417">
    <property type="entry name" value="P-loop_NTPase"/>
</dbReference>